<dbReference type="STRING" id="258515.SAMN05192585_11545"/>
<organism evidence="2 3">
    <name type="scientific">Acetanaerobacterium elongatum</name>
    <dbReference type="NCBI Taxonomy" id="258515"/>
    <lineage>
        <taxon>Bacteria</taxon>
        <taxon>Bacillati</taxon>
        <taxon>Bacillota</taxon>
        <taxon>Clostridia</taxon>
        <taxon>Eubacteriales</taxon>
        <taxon>Oscillospiraceae</taxon>
        <taxon>Acetanaerobacterium</taxon>
    </lineage>
</organism>
<evidence type="ECO:0000313" key="3">
    <source>
        <dbReference type="Proteomes" id="UP000199182"/>
    </source>
</evidence>
<dbReference type="OrthoDB" id="2146857at2"/>
<dbReference type="InterPro" id="IPR029039">
    <property type="entry name" value="Flavoprotein-like_sf"/>
</dbReference>
<gene>
    <name evidence="2" type="ORF">SAMN05192585_11545</name>
</gene>
<feature type="domain" description="Flavodoxin" evidence="1">
    <location>
        <begin position="5"/>
        <end position="131"/>
    </location>
</feature>
<dbReference type="GO" id="GO:0070819">
    <property type="term" value="F:menaquinone-dependent protoporphyrinogen oxidase activity"/>
    <property type="evidence" value="ECO:0007669"/>
    <property type="project" value="TreeGrafter"/>
</dbReference>
<accession>A0A1H0A6F3</accession>
<dbReference type="PANTHER" id="PTHR38030:SF2">
    <property type="entry name" value="PROTOPORPHYRINOGEN IX DEHYDROGENASE [QUINONE]"/>
    <property type="match status" value="1"/>
</dbReference>
<dbReference type="InterPro" id="IPR052200">
    <property type="entry name" value="Protoporphyrinogen_IX_DH"/>
</dbReference>
<dbReference type="Proteomes" id="UP000199182">
    <property type="component" value="Unassembled WGS sequence"/>
</dbReference>
<keyword evidence="3" id="KW-1185">Reference proteome</keyword>
<dbReference type="Pfam" id="PF12724">
    <property type="entry name" value="Flavodoxin_5"/>
    <property type="match status" value="1"/>
</dbReference>
<dbReference type="GO" id="GO:0006783">
    <property type="term" value="P:heme biosynthetic process"/>
    <property type="evidence" value="ECO:0007669"/>
    <property type="project" value="TreeGrafter"/>
</dbReference>
<evidence type="ECO:0000259" key="1">
    <source>
        <dbReference type="Pfam" id="PF12724"/>
    </source>
</evidence>
<sequence>MSNIIVVYRSKTGFVKNYAEWIAKAVGADLREAKGVEITDLMKYDTIVYGGGLYAGGINGFRLIKKNLDQLKGKRLIVFTSGASPVRPEVVDEVKKHNLNPEEQKQVQFFMMRGGFNYNKLSPIDKFLMSLRKIQLKSIKNPDADARGMLAAYSQPVDFTREKNIEPVVKAILAK</sequence>
<protein>
    <submittedName>
        <fullName evidence="2">Protoporphyrinogen IX oxidase, menaquinone-dependent (Flavodoxin domain)</fullName>
    </submittedName>
</protein>
<dbReference type="Gene3D" id="3.40.50.360">
    <property type="match status" value="1"/>
</dbReference>
<name>A0A1H0A6F3_9FIRM</name>
<dbReference type="RefSeq" id="WP_092639971.1">
    <property type="nucleotide sequence ID" value="NZ_FNID01000015.1"/>
</dbReference>
<evidence type="ECO:0000313" key="2">
    <source>
        <dbReference type="EMBL" id="SDN29120.1"/>
    </source>
</evidence>
<dbReference type="SUPFAM" id="SSF52218">
    <property type="entry name" value="Flavoproteins"/>
    <property type="match status" value="1"/>
</dbReference>
<dbReference type="AlphaFoldDB" id="A0A1H0A6F3"/>
<proteinExistence type="predicted"/>
<dbReference type="EMBL" id="FNID01000015">
    <property type="protein sequence ID" value="SDN29120.1"/>
    <property type="molecule type" value="Genomic_DNA"/>
</dbReference>
<dbReference type="PANTHER" id="PTHR38030">
    <property type="entry name" value="PROTOPORPHYRINOGEN IX DEHYDROGENASE [MENAQUINONE]"/>
    <property type="match status" value="1"/>
</dbReference>
<dbReference type="InterPro" id="IPR026816">
    <property type="entry name" value="Flavodoxin_dom"/>
</dbReference>
<reference evidence="2 3" key="1">
    <citation type="submission" date="2016-10" db="EMBL/GenBank/DDBJ databases">
        <authorList>
            <person name="de Groot N.N."/>
        </authorList>
    </citation>
    <scope>NUCLEOTIDE SEQUENCE [LARGE SCALE GENOMIC DNA]</scope>
    <source>
        <strain evidence="2 3">CGMCC 1.5012</strain>
    </source>
</reference>
<dbReference type="GO" id="GO:0010181">
    <property type="term" value="F:FMN binding"/>
    <property type="evidence" value="ECO:0007669"/>
    <property type="project" value="TreeGrafter"/>
</dbReference>